<dbReference type="PROSITE" id="PS50885">
    <property type="entry name" value="HAMP"/>
    <property type="match status" value="1"/>
</dbReference>
<keyword evidence="4 8" id="KW-0597">Phosphoprotein</keyword>
<dbReference type="SUPFAM" id="SSF55073">
    <property type="entry name" value="Nucleotide cyclase"/>
    <property type="match status" value="1"/>
</dbReference>
<evidence type="ECO:0000313" key="14">
    <source>
        <dbReference type="EMBL" id="SEH06909.1"/>
    </source>
</evidence>
<keyword evidence="5 14" id="KW-0808">Transferase</keyword>
<gene>
    <name evidence="14" type="primary">arcB_14</name>
    <name evidence="14" type="ORF">MBHS_02775</name>
</gene>
<keyword evidence="7" id="KW-0902">Two-component regulatory system</keyword>
<evidence type="ECO:0000256" key="5">
    <source>
        <dbReference type="ARBA" id="ARBA00022679"/>
    </source>
</evidence>
<feature type="transmembrane region" description="Helical" evidence="9">
    <location>
        <begin position="313"/>
        <end position="334"/>
    </location>
</feature>
<feature type="modified residue" description="4-aspartylphosphate" evidence="8">
    <location>
        <position position="734"/>
    </location>
</feature>
<dbReference type="InterPro" id="IPR036097">
    <property type="entry name" value="HisK_dim/P_sf"/>
</dbReference>
<dbReference type="Gene3D" id="1.10.287.130">
    <property type="match status" value="1"/>
</dbReference>
<dbReference type="OrthoDB" id="9804645at2"/>
<keyword evidence="15" id="KW-1185">Reference proteome</keyword>
<feature type="domain" description="Response regulatory" evidence="11">
    <location>
        <begin position="683"/>
        <end position="801"/>
    </location>
</feature>
<dbReference type="CDD" id="cd17574">
    <property type="entry name" value="REC_OmpR"/>
    <property type="match status" value="1"/>
</dbReference>
<dbReference type="EC" id="2.7.13.3" evidence="3"/>
<dbReference type="EMBL" id="FMSV02000511">
    <property type="protein sequence ID" value="SEH06909.1"/>
    <property type="molecule type" value="Genomic_DNA"/>
</dbReference>
<feature type="transmembrane region" description="Helical" evidence="9">
    <location>
        <begin position="12"/>
        <end position="37"/>
    </location>
</feature>
<dbReference type="AlphaFoldDB" id="A0A1H6FC59"/>
<protein>
    <recommendedName>
        <fullName evidence="3">histidine kinase</fullName>
        <ecNumber evidence="3">2.7.13.3</ecNumber>
    </recommendedName>
</protein>
<dbReference type="SMART" id="SM00448">
    <property type="entry name" value="REC"/>
    <property type="match status" value="1"/>
</dbReference>
<dbReference type="Pfam" id="PF00072">
    <property type="entry name" value="Response_reg"/>
    <property type="match status" value="1"/>
</dbReference>
<dbReference type="SUPFAM" id="SSF52172">
    <property type="entry name" value="CheY-like"/>
    <property type="match status" value="1"/>
</dbReference>
<dbReference type="GO" id="GO:0005886">
    <property type="term" value="C:plasma membrane"/>
    <property type="evidence" value="ECO:0007669"/>
    <property type="project" value="TreeGrafter"/>
</dbReference>
<dbReference type="CDD" id="cd16922">
    <property type="entry name" value="HATPase_EvgS-ArcB-TorS-like"/>
    <property type="match status" value="1"/>
</dbReference>
<accession>A0A1H6FC59</accession>
<dbReference type="SUPFAM" id="SSF158472">
    <property type="entry name" value="HAMP domain-like"/>
    <property type="match status" value="1"/>
</dbReference>
<dbReference type="InterPro" id="IPR005467">
    <property type="entry name" value="His_kinase_dom"/>
</dbReference>
<dbReference type="PANTHER" id="PTHR43047:SF72">
    <property type="entry name" value="OSMOSENSING HISTIDINE PROTEIN KINASE SLN1"/>
    <property type="match status" value="1"/>
</dbReference>
<dbReference type="InterPro" id="IPR001789">
    <property type="entry name" value="Sig_transdc_resp-reg_receiver"/>
</dbReference>
<dbReference type="InterPro" id="IPR003594">
    <property type="entry name" value="HATPase_dom"/>
</dbReference>
<organism evidence="14 15">
    <name type="scientific">Candidatus Venteria ishoeyi</name>
    <dbReference type="NCBI Taxonomy" id="1899563"/>
    <lineage>
        <taxon>Bacteria</taxon>
        <taxon>Pseudomonadati</taxon>
        <taxon>Pseudomonadota</taxon>
        <taxon>Gammaproteobacteria</taxon>
        <taxon>Thiotrichales</taxon>
        <taxon>Thiotrichaceae</taxon>
        <taxon>Venteria</taxon>
    </lineage>
</organism>
<evidence type="ECO:0000256" key="9">
    <source>
        <dbReference type="SAM" id="Phobius"/>
    </source>
</evidence>
<evidence type="ECO:0000259" key="11">
    <source>
        <dbReference type="PROSITE" id="PS50110"/>
    </source>
</evidence>
<dbReference type="InterPro" id="IPR029787">
    <property type="entry name" value="Nucleotide_cyclase"/>
</dbReference>
<dbReference type="Gene3D" id="3.30.565.10">
    <property type="entry name" value="Histidine kinase-like ATPase, C-terminal domain"/>
    <property type="match status" value="1"/>
</dbReference>
<dbReference type="Gene3D" id="6.10.340.10">
    <property type="match status" value="1"/>
</dbReference>
<dbReference type="InterPro" id="IPR011006">
    <property type="entry name" value="CheY-like_superfamily"/>
</dbReference>
<evidence type="ECO:0000256" key="6">
    <source>
        <dbReference type="ARBA" id="ARBA00022777"/>
    </source>
</evidence>
<dbReference type="Pfam" id="PF00672">
    <property type="entry name" value="HAMP"/>
    <property type="match status" value="1"/>
</dbReference>
<dbReference type="PROSITE" id="PS50125">
    <property type="entry name" value="GUANYLATE_CYCLASE_2"/>
    <property type="match status" value="1"/>
</dbReference>
<dbReference type="GO" id="GO:0000155">
    <property type="term" value="F:phosphorelay sensor kinase activity"/>
    <property type="evidence" value="ECO:0007669"/>
    <property type="project" value="InterPro"/>
</dbReference>
<evidence type="ECO:0000313" key="15">
    <source>
        <dbReference type="Proteomes" id="UP000236724"/>
    </source>
</evidence>
<comment type="catalytic activity">
    <reaction evidence="1">
        <text>ATP + protein L-histidine = ADP + protein N-phospho-L-histidine.</text>
        <dbReference type="EC" id="2.7.13.3"/>
    </reaction>
</comment>
<dbReference type="InterPro" id="IPR003660">
    <property type="entry name" value="HAMP_dom"/>
</dbReference>
<keyword evidence="9" id="KW-1133">Transmembrane helix</keyword>
<dbReference type="Pfam" id="PF00512">
    <property type="entry name" value="HisKA"/>
    <property type="match status" value="1"/>
</dbReference>
<comment type="subcellular location">
    <subcellularLocation>
        <location evidence="2">Membrane</location>
    </subcellularLocation>
</comment>
<evidence type="ECO:0000256" key="8">
    <source>
        <dbReference type="PROSITE-ProRule" id="PRU00169"/>
    </source>
</evidence>
<dbReference type="SMART" id="SM00387">
    <property type="entry name" value="HATPase_c"/>
    <property type="match status" value="1"/>
</dbReference>
<dbReference type="GO" id="GO:0004016">
    <property type="term" value="F:adenylate cyclase activity"/>
    <property type="evidence" value="ECO:0007669"/>
    <property type="project" value="UniProtKB-ARBA"/>
</dbReference>
<dbReference type="CDD" id="cd07302">
    <property type="entry name" value="CHD"/>
    <property type="match status" value="1"/>
</dbReference>
<dbReference type="Gene3D" id="3.30.70.1230">
    <property type="entry name" value="Nucleotide cyclase"/>
    <property type="match status" value="1"/>
</dbReference>
<dbReference type="Gene3D" id="3.40.50.2300">
    <property type="match status" value="1"/>
</dbReference>
<keyword evidence="6" id="KW-0418">Kinase</keyword>
<dbReference type="SMART" id="SM00044">
    <property type="entry name" value="CYCc"/>
    <property type="match status" value="1"/>
</dbReference>
<dbReference type="InterPro" id="IPR004358">
    <property type="entry name" value="Sig_transdc_His_kin-like_C"/>
</dbReference>
<dbReference type="SUPFAM" id="SSF55874">
    <property type="entry name" value="ATPase domain of HSP90 chaperone/DNA topoisomerase II/histidine kinase"/>
    <property type="match status" value="1"/>
</dbReference>
<evidence type="ECO:0000256" key="1">
    <source>
        <dbReference type="ARBA" id="ARBA00000085"/>
    </source>
</evidence>
<dbReference type="PANTHER" id="PTHR43047">
    <property type="entry name" value="TWO-COMPONENT HISTIDINE PROTEIN KINASE"/>
    <property type="match status" value="1"/>
</dbReference>
<dbReference type="GO" id="GO:0009927">
    <property type="term" value="F:histidine phosphotransfer kinase activity"/>
    <property type="evidence" value="ECO:0007669"/>
    <property type="project" value="TreeGrafter"/>
</dbReference>
<dbReference type="PRINTS" id="PR00344">
    <property type="entry name" value="BCTRLSENSOR"/>
</dbReference>
<feature type="domain" description="Guanylate cyclase" evidence="12">
    <location>
        <begin position="841"/>
        <end position="967"/>
    </location>
</feature>
<keyword evidence="9" id="KW-0472">Membrane</keyword>
<proteinExistence type="predicted"/>
<evidence type="ECO:0000259" key="13">
    <source>
        <dbReference type="PROSITE" id="PS50885"/>
    </source>
</evidence>
<dbReference type="FunFam" id="3.30.565.10:FF:000010">
    <property type="entry name" value="Sensor histidine kinase RcsC"/>
    <property type="match status" value="1"/>
</dbReference>
<evidence type="ECO:0000259" key="12">
    <source>
        <dbReference type="PROSITE" id="PS50125"/>
    </source>
</evidence>
<feature type="domain" description="Histidine kinase" evidence="10">
    <location>
        <begin position="407"/>
        <end position="624"/>
    </location>
</feature>
<dbReference type="InterPro" id="IPR001054">
    <property type="entry name" value="A/G_cyclase"/>
</dbReference>
<reference evidence="14 15" key="1">
    <citation type="submission" date="2016-10" db="EMBL/GenBank/DDBJ databases">
        <authorList>
            <person name="de Groot N.N."/>
        </authorList>
    </citation>
    <scope>NUCLEOTIDE SEQUENCE [LARGE SCALE GENOMIC DNA]</scope>
    <source>
        <strain evidence="14">MBHS1</strain>
    </source>
</reference>
<dbReference type="InterPro" id="IPR003661">
    <property type="entry name" value="HisK_dim/P_dom"/>
</dbReference>
<evidence type="ECO:0000256" key="4">
    <source>
        <dbReference type="ARBA" id="ARBA00022553"/>
    </source>
</evidence>
<dbReference type="Pfam" id="PF02518">
    <property type="entry name" value="HATPase_c"/>
    <property type="match status" value="1"/>
</dbReference>
<keyword evidence="9" id="KW-0812">Transmembrane</keyword>
<dbReference type="InterPro" id="IPR036890">
    <property type="entry name" value="HATPase_C_sf"/>
</dbReference>
<dbReference type="PROSITE" id="PS50110">
    <property type="entry name" value="RESPONSE_REGULATORY"/>
    <property type="match status" value="1"/>
</dbReference>
<evidence type="ECO:0000259" key="10">
    <source>
        <dbReference type="PROSITE" id="PS50109"/>
    </source>
</evidence>
<evidence type="ECO:0000256" key="3">
    <source>
        <dbReference type="ARBA" id="ARBA00012438"/>
    </source>
</evidence>
<sequence length="1094" mass="124987">MEKNKQARYFPLKYTVMLAILLLILPILAAISVFNFYDTQEDLERTEHLLQQQTESHILNAVQMAETGYQVLEQNLDETFRQGLSIFNQAYENAGGNLSKLDLAALQMQLNQEFELSIINPQGSVEYTTNKKEWGLDFTQHPNYYQHLQLVLHEGCYINEGVKNALHNGLLGNDALLPTQDKRYLLRLSLKQDIFQKLSRSLDLLEITHKLRIITPALENIRIFSRNGQVWGQPDFKANAALKAIVRQVYETQTLYEFKNQADKRHTRYLYVQPRNFRQNPLRYEENNSKVLELTYNTYMIDDSLQRKTDIHILITMLAIALTFISALLLSAWITQPIARITRAVNIIAQGNLSYPLAAIPVRHELVVLKQSILIMNENLHHSMVHIKKQNEELKTLDHLKDDFLSNTSHELRTPLNGIIGIADSMIAGATGNLPERTRQNLAMISMSGRRLSSLINNILDFSQLKYEHLELQLKPLEVKVLADIVLTLSGTLKQAKRLQLINKLPAGLLVKADENRLQQVFYNLIGNAIKFTEVGYITITAKQLGEMIEISIEDTGIGIPQEQLAHIFNSFEQADSSSQRSYGGAGLGLSITHKLVELHHGCIQVQSKVGQGTTVLFTLPKAYERSKMMQTMREPLKHLKWQESILFANELQEQETEAADRKLAGTLYPDLPTTPDNENDIQVLIVDDDPVNLQVLENQLSLENYRITRAYDGPTALNIIDKNKGLFSIVLLDIMMPKMSGFEVCRILRQTYPPTDLPVIMLTAKNQINDLVEGFQSGANDYLSKPFSRKVLLARIQAHINLTRTTKAYSHFVPHEFLHLLGKESITDVYLGDHAQKKMTILFIDIRNFTYLSEQMTPKENFDFINEYLGYLSPVIRDHHGFIDKYIGDAMMALFPEKPDDGLSAAIELLNALNRFNEKRQTQERKPIQVGISLHIGSLMLGTIGESQRMDGTVISDAVNLTARLEDLNKLYGSQIIISEQLLDALAPDNLCMHRFLGRVQVKGKEQKVNIYEILDGLPEVDKNIQVAQIEDFEAALEAYFHGDFKQAQQQLQQLQEQSPNDQAIYFYLEKCAQYFHRRNDKQWTEIELLQHK</sequence>
<dbReference type="SUPFAM" id="SSF47384">
    <property type="entry name" value="Homodimeric domain of signal transducing histidine kinase"/>
    <property type="match status" value="1"/>
</dbReference>
<dbReference type="RefSeq" id="WP_103920626.1">
    <property type="nucleotide sequence ID" value="NZ_FMSV02000511.1"/>
</dbReference>
<evidence type="ECO:0000256" key="2">
    <source>
        <dbReference type="ARBA" id="ARBA00004370"/>
    </source>
</evidence>
<feature type="domain" description="HAMP" evidence="13">
    <location>
        <begin position="332"/>
        <end position="385"/>
    </location>
</feature>
<dbReference type="PROSITE" id="PS50109">
    <property type="entry name" value="HIS_KIN"/>
    <property type="match status" value="1"/>
</dbReference>
<dbReference type="CDD" id="cd00082">
    <property type="entry name" value="HisKA"/>
    <property type="match status" value="1"/>
</dbReference>
<dbReference type="Proteomes" id="UP000236724">
    <property type="component" value="Unassembled WGS sequence"/>
</dbReference>
<dbReference type="GO" id="GO:0009190">
    <property type="term" value="P:cyclic nucleotide biosynthetic process"/>
    <property type="evidence" value="ECO:0007669"/>
    <property type="project" value="InterPro"/>
</dbReference>
<name>A0A1H6FC59_9GAMM</name>
<evidence type="ECO:0000256" key="7">
    <source>
        <dbReference type="ARBA" id="ARBA00023012"/>
    </source>
</evidence>
<dbReference type="SMART" id="SM00388">
    <property type="entry name" value="HisKA"/>
    <property type="match status" value="1"/>
</dbReference>
<dbReference type="Pfam" id="PF00211">
    <property type="entry name" value="Guanylate_cyc"/>
    <property type="match status" value="1"/>
</dbReference>